<evidence type="ECO:0000313" key="1">
    <source>
        <dbReference type="EMBL" id="WNC17909.1"/>
    </source>
</evidence>
<keyword evidence="1" id="KW-0614">Plasmid</keyword>
<keyword evidence="2" id="KW-1185">Reference proteome</keyword>
<organism evidence="1 2">
    <name type="scientific">Brevibacillus brevis</name>
    <name type="common">Bacillus brevis</name>
    <dbReference type="NCBI Taxonomy" id="1393"/>
    <lineage>
        <taxon>Bacteria</taxon>
        <taxon>Bacillati</taxon>
        <taxon>Bacillota</taxon>
        <taxon>Bacilli</taxon>
        <taxon>Bacillales</taxon>
        <taxon>Paenibacillaceae</taxon>
        <taxon>Brevibacillus</taxon>
    </lineage>
</organism>
<dbReference type="EMBL" id="CP134052">
    <property type="protein sequence ID" value="WNC17909.1"/>
    <property type="molecule type" value="Genomic_DNA"/>
</dbReference>
<dbReference type="RefSeq" id="WP_310774707.1">
    <property type="nucleotide sequence ID" value="NZ_CP134052.1"/>
</dbReference>
<gene>
    <name evidence="1" type="ORF">RGB73_30100</name>
</gene>
<geneLocation type="plasmid" evidence="1 2">
    <name>pBbsI</name>
</geneLocation>
<accession>A0ABY9TE17</accession>
<protein>
    <submittedName>
        <fullName evidence="1">Uncharacterized protein</fullName>
    </submittedName>
</protein>
<name>A0ABY9TE17_BREBE</name>
<evidence type="ECO:0000313" key="2">
    <source>
        <dbReference type="Proteomes" id="UP001256827"/>
    </source>
</evidence>
<proteinExistence type="predicted"/>
<sequence>MGTVTAVGWKNKKGTGGRSCNCGSWKDHWINNSGKSWPSTCSIANCNNRPTLGAHVINSNVSGEKIIPACDSCNKLNGEFTLKGGITLVSANKQQTCQ</sequence>
<reference evidence="1 2" key="1">
    <citation type="submission" date="2023-09" db="EMBL/GenBank/DDBJ databases">
        <title>Complete Genome and Methylome dissection of Bacillus brevis NEB573 original source of BbsI restriction endonuclease.</title>
        <authorList>
            <person name="Fomenkov A."/>
            <person name="Roberts R.D."/>
        </authorList>
    </citation>
    <scope>NUCLEOTIDE SEQUENCE [LARGE SCALE GENOMIC DNA]</scope>
    <source>
        <strain evidence="1 2">NEB573</strain>
        <plasmid evidence="1 2">pBbsI</plasmid>
    </source>
</reference>
<dbReference type="Proteomes" id="UP001256827">
    <property type="component" value="Plasmid pBbsI"/>
</dbReference>